<feature type="region of interest" description="Disordered" evidence="1">
    <location>
        <begin position="55"/>
        <end position="82"/>
    </location>
</feature>
<evidence type="ECO:0000256" key="1">
    <source>
        <dbReference type="SAM" id="MobiDB-lite"/>
    </source>
</evidence>
<geneLocation type="plasmid" evidence="2 3">
    <name>pLLRS-1</name>
</geneLocation>
<keyword evidence="3" id="KW-1185">Reference proteome</keyword>
<evidence type="ECO:0000313" key="2">
    <source>
        <dbReference type="EMBL" id="QUP56664.1"/>
    </source>
</evidence>
<dbReference type="Proteomes" id="UP000677898">
    <property type="component" value="Plasmid pLLRS-1"/>
</dbReference>
<name>A0ABX7ZP16_9RALS</name>
<dbReference type="RefSeq" id="WP_211905408.1">
    <property type="nucleotide sequence ID" value="NZ_CP046730.1"/>
</dbReference>
<protein>
    <submittedName>
        <fullName evidence="2">Uncharacterized protein</fullName>
    </submittedName>
</protein>
<accession>A0ABX7ZP16</accession>
<sequence>MLGLASTVAAETLALNSAINKAGETGMPIAGQALAGQVSPMRGVGVYFGEGPFAGRSRSGCGTPRPRLGPGAGAGRRMHCRR</sequence>
<gene>
    <name evidence="2" type="ORF">GO998_23775</name>
</gene>
<organism evidence="2 3">
    <name type="scientific">Ralstonia syzygii</name>
    <dbReference type="NCBI Taxonomy" id="28097"/>
    <lineage>
        <taxon>Bacteria</taxon>
        <taxon>Pseudomonadati</taxon>
        <taxon>Pseudomonadota</taxon>
        <taxon>Betaproteobacteria</taxon>
        <taxon>Burkholderiales</taxon>
        <taxon>Burkholderiaceae</taxon>
        <taxon>Ralstonia</taxon>
        <taxon>Ralstonia solanacearum species complex</taxon>
    </lineage>
</organism>
<keyword evidence="2" id="KW-0614">Plasmid</keyword>
<proteinExistence type="predicted"/>
<reference evidence="2 3" key="1">
    <citation type="journal article" date="2021" name="Phytopathology">
        <title>Complete genome sequence of Ralstonia syzygii subsp. indonesiensis strain LLRS-1, isolated from wilted tobacco in China.</title>
        <authorList>
            <person name="Lu C.H."/>
            <person name="Li J.Y."/>
            <person name="Mi M.G."/>
            <person name="Lin Z.L."/>
            <person name="Jiang N."/>
            <person name="Gai X."/>
            <person name="Ma J.H."/>
            <person name="Lei L.P."/>
            <person name="Xia Z.Y."/>
        </authorList>
    </citation>
    <scope>NUCLEOTIDE SEQUENCE [LARGE SCALE GENOMIC DNA]</scope>
    <source>
        <strain evidence="2 3">LLRS-1</strain>
    </source>
</reference>
<evidence type="ECO:0000313" key="3">
    <source>
        <dbReference type="Proteomes" id="UP000677898"/>
    </source>
</evidence>
<dbReference type="EMBL" id="CP046730">
    <property type="protein sequence ID" value="QUP56664.1"/>
    <property type="molecule type" value="Genomic_DNA"/>
</dbReference>